<dbReference type="EMBL" id="KI968800">
    <property type="protein sequence ID" value="EUN22854.1"/>
    <property type="molecule type" value="Genomic_DNA"/>
</dbReference>
<dbReference type="Proteomes" id="UP000054337">
    <property type="component" value="Unassembled WGS sequence"/>
</dbReference>
<protein>
    <submittedName>
        <fullName evidence="1">Uncharacterized protein</fullName>
    </submittedName>
</protein>
<name>W7E6Z4_BIPV3</name>
<evidence type="ECO:0000313" key="2">
    <source>
        <dbReference type="Proteomes" id="UP000054337"/>
    </source>
</evidence>
<dbReference type="AlphaFoldDB" id="W7E6Z4"/>
<proteinExistence type="predicted"/>
<dbReference type="RefSeq" id="XP_014552432.1">
    <property type="nucleotide sequence ID" value="XM_014696946.1"/>
</dbReference>
<dbReference type="HOGENOM" id="CLU_157378_0_0_1"/>
<feature type="non-terminal residue" evidence="1">
    <location>
        <position position="1"/>
    </location>
</feature>
<gene>
    <name evidence="1" type="ORF">COCVIDRAFT_110285</name>
</gene>
<accession>W7E6Z4</accession>
<organism evidence="1 2">
    <name type="scientific">Bipolaris victoriae (strain FI3)</name>
    <name type="common">Victoria blight of oats agent</name>
    <name type="synonym">Cochliobolus victoriae</name>
    <dbReference type="NCBI Taxonomy" id="930091"/>
    <lineage>
        <taxon>Eukaryota</taxon>
        <taxon>Fungi</taxon>
        <taxon>Dikarya</taxon>
        <taxon>Ascomycota</taxon>
        <taxon>Pezizomycotina</taxon>
        <taxon>Dothideomycetes</taxon>
        <taxon>Pleosporomycetidae</taxon>
        <taxon>Pleosporales</taxon>
        <taxon>Pleosporineae</taxon>
        <taxon>Pleosporaceae</taxon>
        <taxon>Bipolaris</taxon>
    </lineage>
</organism>
<reference evidence="1 2" key="1">
    <citation type="journal article" date="2013" name="PLoS Genet.">
        <title>Comparative genome structure, secondary metabolite, and effector coding capacity across Cochliobolus pathogens.</title>
        <authorList>
            <person name="Condon B.J."/>
            <person name="Leng Y."/>
            <person name="Wu D."/>
            <person name="Bushley K.E."/>
            <person name="Ohm R.A."/>
            <person name="Otillar R."/>
            <person name="Martin J."/>
            <person name="Schackwitz W."/>
            <person name="Grimwood J."/>
            <person name="MohdZainudin N."/>
            <person name="Xue C."/>
            <person name="Wang R."/>
            <person name="Manning V.A."/>
            <person name="Dhillon B."/>
            <person name="Tu Z.J."/>
            <person name="Steffenson B.J."/>
            <person name="Salamov A."/>
            <person name="Sun H."/>
            <person name="Lowry S."/>
            <person name="LaButti K."/>
            <person name="Han J."/>
            <person name="Copeland A."/>
            <person name="Lindquist E."/>
            <person name="Barry K."/>
            <person name="Schmutz J."/>
            <person name="Baker S.E."/>
            <person name="Ciuffetti L.M."/>
            <person name="Grigoriev I.V."/>
            <person name="Zhong S."/>
            <person name="Turgeon B.G."/>
        </authorList>
    </citation>
    <scope>NUCLEOTIDE SEQUENCE [LARGE SCALE GENOMIC DNA]</scope>
    <source>
        <strain evidence="1 2">FI3</strain>
    </source>
</reference>
<evidence type="ECO:0000313" key="1">
    <source>
        <dbReference type="EMBL" id="EUN22854.1"/>
    </source>
</evidence>
<dbReference type="GeneID" id="26249744"/>
<sequence>SSWNLESKRSHMQGLFPCRLNCRAGMSILQRTVALAMRWRKYQDYVKTLASTTSTLYFVWDPRKDWQGICLVIRLKDVANFGFEDDSVVSIWRYR</sequence>
<keyword evidence="2" id="KW-1185">Reference proteome</keyword>